<keyword evidence="5" id="KW-1185">Reference proteome</keyword>
<comment type="similarity">
    <text evidence="1">Belongs to the short-chain dehydrogenases/reductases (SDR) family.</text>
</comment>
<dbReference type="AlphaFoldDB" id="A0AAW0RA59"/>
<evidence type="ECO:0008006" key="6">
    <source>
        <dbReference type="Google" id="ProtNLM"/>
    </source>
</evidence>
<evidence type="ECO:0000313" key="5">
    <source>
        <dbReference type="Proteomes" id="UP001392437"/>
    </source>
</evidence>
<dbReference type="InterPro" id="IPR002347">
    <property type="entry name" value="SDR_fam"/>
</dbReference>
<dbReference type="SUPFAM" id="SSF51735">
    <property type="entry name" value="NAD(P)-binding Rossmann-fold domains"/>
    <property type="match status" value="1"/>
</dbReference>
<dbReference type="PANTHER" id="PTHR24321">
    <property type="entry name" value="DEHYDROGENASES, SHORT CHAIN"/>
    <property type="match status" value="1"/>
</dbReference>
<sequence>MTKLLSGTAFITGAASGIGYHTALSFAKYGMENLALADIDRDTLAQAAKSVREKYPGVQVLELEMDVRRTDQVKAGLDALVARFGRLDVAVNNAAIRGPTSATDQTDEGAWADVIETNLSGVWRGQKEALRVMLGQEDRGSREGRGRIINTASMFGLFAPPKGLSHTPYTAAKHGVVGLTKADAVIYGKQGIRINAICPGWTATPLLQQVIDDPNQPMLNQEIERGAMPRAGHVDEIADAIVFLASPMSSFMQGASIVVDGGFTLT</sequence>
<dbReference type="PRINTS" id="PR00080">
    <property type="entry name" value="SDRFAMILY"/>
</dbReference>
<reference evidence="4 5" key="1">
    <citation type="submission" date="2023-01" db="EMBL/GenBank/DDBJ databases">
        <title>Analysis of 21 Apiospora genomes using comparative genomics revels a genus with tremendous synthesis potential of carbohydrate active enzymes and secondary metabolites.</title>
        <authorList>
            <person name="Sorensen T."/>
        </authorList>
    </citation>
    <scope>NUCLEOTIDE SEQUENCE [LARGE SCALE GENOMIC DNA]</scope>
    <source>
        <strain evidence="4 5">CBS 117206</strain>
    </source>
</reference>
<proteinExistence type="inferred from homology"/>
<name>A0AAW0RA59_9PEZI</name>
<evidence type="ECO:0000256" key="1">
    <source>
        <dbReference type="ARBA" id="ARBA00006484"/>
    </source>
</evidence>
<comment type="caution">
    <text evidence="4">The sequence shown here is derived from an EMBL/GenBank/DDBJ whole genome shotgun (WGS) entry which is preliminary data.</text>
</comment>
<gene>
    <name evidence="4" type="ORF">PG999_003016</name>
</gene>
<dbReference type="Gene3D" id="3.40.50.720">
    <property type="entry name" value="NAD(P)-binding Rossmann-like Domain"/>
    <property type="match status" value="1"/>
</dbReference>
<dbReference type="EMBL" id="JAQQWP010000002">
    <property type="protein sequence ID" value="KAK8130636.1"/>
    <property type="molecule type" value="Genomic_DNA"/>
</dbReference>
<dbReference type="Pfam" id="PF13561">
    <property type="entry name" value="adh_short_C2"/>
    <property type="match status" value="1"/>
</dbReference>
<dbReference type="PRINTS" id="PR00081">
    <property type="entry name" value="GDHRDH"/>
</dbReference>
<protein>
    <recommendedName>
        <fullName evidence="6">NAD(P)-dependent dehydrogenase, short-chain alcohol dehydrogenase family</fullName>
    </recommendedName>
</protein>
<dbReference type="PANTHER" id="PTHR24321:SF12">
    <property type="entry name" value="SHORT-CHAIN DEHYDROGENASE_REDUCTASE FAMILY, PUTATIVE (AFU_ORTHOLOGUE AFUA_5G14340)-RELATED"/>
    <property type="match status" value="1"/>
</dbReference>
<evidence type="ECO:0000256" key="3">
    <source>
        <dbReference type="ARBA" id="ARBA00023002"/>
    </source>
</evidence>
<dbReference type="GO" id="GO:0016491">
    <property type="term" value="F:oxidoreductase activity"/>
    <property type="evidence" value="ECO:0007669"/>
    <property type="project" value="UniProtKB-KW"/>
</dbReference>
<dbReference type="InterPro" id="IPR036291">
    <property type="entry name" value="NAD(P)-bd_dom_sf"/>
</dbReference>
<organism evidence="4 5">
    <name type="scientific">Apiospora kogelbergensis</name>
    <dbReference type="NCBI Taxonomy" id="1337665"/>
    <lineage>
        <taxon>Eukaryota</taxon>
        <taxon>Fungi</taxon>
        <taxon>Dikarya</taxon>
        <taxon>Ascomycota</taxon>
        <taxon>Pezizomycotina</taxon>
        <taxon>Sordariomycetes</taxon>
        <taxon>Xylariomycetidae</taxon>
        <taxon>Amphisphaeriales</taxon>
        <taxon>Apiosporaceae</taxon>
        <taxon>Apiospora</taxon>
    </lineage>
</organism>
<keyword evidence="3" id="KW-0560">Oxidoreductase</keyword>
<evidence type="ECO:0000256" key="2">
    <source>
        <dbReference type="ARBA" id="ARBA00022857"/>
    </source>
</evidence>
<accession>A0AAW0RA59</accession>
<dbReference type="Proteomes" id="UP001392437">
    <property type="component" value="Unassembled WGS sequence"/>
</dbReference>
<dbReference type="CDD" id="cd05233">
    <property type="entry name" value="SDR_c"/>
    <property type="match status" value="1"/>
</dbReference>
<keyword evidence="2" id="KW-0521">NADP</keyword>
<evidence type="ECO:0000313" key="4">
    <source>
        <dbReference type="EMBL" id="KAK8130636.1"/>
    </source>
</evidence>
<dbReference type="FunFam" id="3.40.50.720:FF:000084">
    <property type="entry name" value="Short-chain dehydrogenase reductase"/>
    <property type="match status" value="1"/>
</dbReference>